<feature type="transmembrane region" description="Helical" evidence="10">
    <location>
        <begin position="100"/>
        <end position="121"/>
    </location>
</feature>
<protein>
    <recommendedName>
        <fullName evidence="8">Acyl-coenzyme A diphosphatase SCS3</fullName>
        <ecNumber evidence="8">3.6.1.-</ecNumber>
    </recommendedName>
    <alternativeName>
        <fullName evidence="8">FIT family protein SCS3</fullName>
    </alternativeName>
</protein>
<evidence type="ECO:0000256" key="9">
    <source>
        <dbReference type="SAM" id="MobiDB-lite"/>
    </source>
</evidence>
<dbReference type="GO" id="GO:0010945">
    <property type="term" value="F:coenzyme A diphosphatase activity"/>
    <property type="evidence" value="ECO:0007669"/>
    <property type="project" value="InterPro"/>
</dbReference>
<accession>A0A6G1LLZ8</accession>
<evidence type="ECO:0000256" key="3">
    <source>
        <dbReference type="ARBA" id="ARBA00022801"/>
    </source>
</evidence>
<feature type="transmembrane region" description="Helical" evidence="10">
    <location>
        <begin position="291"/>
        <end position="311"/>
    </location>
</feature>
<evidence type="ECO:0000256" key="5">
    <source>
        <dbReference type="ARBA" id="ARBA00022989"/>
    </source>
</evidence>
<keyword evidence="2 8" id="KW-0812">Transmembrane</keyword>
<dbReference type="GO" id="GO:0008654">
    <property type="term" value="P:phospholipid biosynthetic process"/>
    <property type="evidence" value="ECO:0007669"/>
    <property type="project" value="UniProtKB-KW"/>
</dbReference>
<reference evidence="11" key="1">
    <citation type="journal article" date="2020" name="Stud. Mycol.">
        <title>101 Dothideomycetes genomes: a test case for predicting lifestyles and emergence of pathogens.</title>
        <authorList>
            <person name="Haridas S."/>
            <person name="Albert R."/>
            <person name="Binder M."/>
            <person name="Bloem J."/>
            <person name="Labutti K."/>
            <person name="Salamov A."/>
            <person name="Andreopoulos B."/>
            <person name="Baker S."/>
            <person name="Barry K."/>
            <person name="Bills G."/>
            <person name="Bluhm B."/>
            <person name="Cannon C."/>
            <person name="Castanera R."/>
            <person name="Culley D."/>
            <person name="Daum C."/>
            <person name="Ezra D."/>
            <person name="Gonzalez J."/>
            <person name="Henrissat B."/>
            <person name="Kuo A."/>
            <person name="Liang C."/>
            <person name="Lipzen A."/>
            <person name="Lutzoni F."/>
            <person name="Magnuson J."/>
            <person name="Mondo S."/>
            <person name="Nolan M."/>
            <person name="Ohm R."/>
            <person name="Pangilinan J."/>
            <person name="Park H.-J."/>
            <person name="Ramirez L."/>
            <person name="Alfaro M."/>
            <person name="Sun H."/>
            <person name="Tritt A."/>
            <person name="Yoshinaga Y."/>
            <person name="Zwiers L.-H."/>
            <person name="Turgeon B."/>
            <person name="Goodwin S."/>
            <person name="Spatafora J."/>
            <person name="Crous P."/>
            <person name="Grigoriev I."/>
        </authorList>
    </citation>
    <scope>NUCLEOTIDE SEQUENCE</scope>
    <source>
        <strain evidence="11">CBS 116005</strain>
    </source>
</reference>
<comment type="function">
    <text evidence="8">Fatty acyl-coenzyme A (CoA) diphosphatase that hydrolyzes fatty acyl-CoA to yield acyl-4'-phosphopantetheine and adenosine 3',5'-bisphosphate. Preferentially hydrolyzes unsaturated long-chain acyl-CoA substrates in the endoplasmic reticulum (ER) lumen. This catalytic activity is required for maintaining ER structure and for lipid droplets (LDs) biogenesis, which are lipid storage organelles involved in maintaining lipid and energy homeostasis. May directly bind to diacylglycerol (DAGs) and triacylglycerol, which is also important for LD biogenesis. May support directional budding of nacent LDs from the ER into the cytosol by reducing DAG levels at sites of LD formation. May play a role in the regulation of cell morphology and cytoskeletal organization. Involved in phospholipid biosynthesis.</text>
</comment>
<dbReference type="InterPro" id="IPR019388">
    <property type="entry name" value="FIT"/>
</dbReference>
<dbReference type="PANTHER" id="PTHR23129:SF0">
    <property type="entry name" value="ACYL-COENZYME A DIPHOSPHATASE FITM2"/>
    <property type="match status" value="1"/>
</dbReference>
<dbReference type="InterPro" id="IPR046400">
    <property type="entry name" value="SCS3"/>
</dbReference>
<comment type="catalytic activity">
    <reaction evidence="8">
        <text>hexadecanoyl-CoA + H2O = S-hexadecanoyl-4'-phosphopantetheine + adenosine 3',5'-bisphosphate + 2 H(+)</text>
        <dbReference type="Rhea" id="RHEA:50032"/>
        <dbReference type="ChEBI" id="CHEBI:15377"/>
        <dbReference type="ChEBI" id="CHEBI:15378"/>
        <dbReference type="ChEBI" id="CHEBI:57379"/>
        <dbReference type="ChEBI" id="CHEBI:58343"/>
        <dbReference type="ChEBI" id="CHEBI:132018"/>
    </reaction>
</comment>
<dbReference type="Pfam" id="PF10261">
    <property type="entry name" value="FIT"/>
    <property type="match status" value="1"/>
</dbReference>
<keyword evidence="8" id="KW-0444">Lipid biosynthesis</keyword>
<evidence type="ECO:0000313" key="11">
    <source>
        <dbReference type="EMBL" id="KAF2773927.1"/>
    </source>
</evidence>
<keyword evidence="7 8" id="KW-0472">Membrane</keyword>
<feature type="transmembrane region" description="Helical" evidence="10">
    <location>
        <begin position="142"/>
        <end position="160"/>
    </location>
</feature>
<feature type="region of interest" description="Disordered" evidence="9">
    <location>
        <begin position="1"/>
        <end position="27"/>
    </location>
</feature>
<dbReference type="GO" id="GO:0005789">
    <property type="term" value="C:endoplasmic reticulum membrane"/>
    <property type="evidence" value="ECO:0007669"/>
    <property type="project" value="UniProtKB-SubCell"/>
</dbReference>
<comment type="catalytic activity">
    <reaction evidence="8">
        <text>an acyl-CoA + H2O = an acyl-4'-phosphopantetheine + adenosine 3',5'-bisphosphate + 2 H(+)</text>
        <dbReference type="Rhea" id="RHEA:50044"/>
        <dbReference type="ChEBI" id="CHEBI:15377"/>
        <dbReference type="ChEBI" id="CHEBI:15378"/>
        <dbReference type="ChEBI" id="CHEBI:58342"/>
        <dbReference type="ChEBI" id="CHEBI:58343"/>
        <dbReference type="ChEBI" id="CHEBI:132023"/>
    </reaction>
</comment>
<evidence type="ECO:0000256" key="4">
    <source>
        <dbReference type="ARBA" id="ARBA00022824"/>
    </source>
</evidence>
<feature type="active site" evidence="8">
    <location>
        <position position="311"/>
    </location>
</feature>
<keyword evidence="8" id="KW-1208">Phospholipid metabolism</keyword>
<dbReference type="AlphaFoldDB" id="A0A6G1LLZ8"/>
<evidence type="ECO:0000256" key="7">
    <source>
        <dbReference type="ARBA" id="ARBA00023136"/>
    </source>
</evidence>
<keyword evidence="3 8" id="KW-0378">Hydrolase</keyword>
<dbReference type="Proteomes" id="UP000799436">
    <property type="component" value="Unassembled WGS sequence"/>
</dbReference>
<evidence type="ECO:0000256" key="2">
    <source>
        <dbReference type="ARBA" id="ARBA00022692"/>
    </source>
</evidence>
<sequence length="349" mass="38512">MATRRTKVEVPIPPPSNANGGATKPMHTSTTLDAEPAFNSPFLPTALETLGLAIYPATLLLGSIFSILHPSTRNGNYLPQTQAYDPANAPSYFAKKSNIFNVYFVKVGWFWITLAFFGLLISSPSLGPPLRPALTRRRVQAVLRYAVVTLVWVFVTQWFFGPAIVDRSFRWTGGKCESVQSWDDVKDAEDMGEQFGKAVTHAACKMLGGQWRGGHDISGHVFLLILGSAMLWLELLPALLKVEGLREARRILTTDGLVRSAAIEAENENVQGDKIVSGRTEKKGPRIGIKAALFVAGFSWWMLLMTAAYFHTWFEKFTGLLVAFAAVYTVYFLPRAVPAWRSVIGMPGV</sequence>
<dbReference type="HAMAP" id="MF_03231">
    <property type="entry name" value="SCS3"/>
    <property type="match status" value="1"/>
</dbReference>
<feature type="active site" evidence="8">
    <location>
        <position position="220"/>
    </location>
</feature>
<keyword evidence="4 8" id="KW-0256">Endoplasmic reticulum</keyword>
<proteinExistence type="inferred from homology"/>
<evidence type="ECO:0000256" key="6">
    <source>
        <dbReference type="ARBA" id="ARBA00023098"/>
    </source>
</evidence>
<dbReference type="OrthoDB" id="5579088at2759"/>
<feature type="transmembrane region" description="Helical" evidence="10">
    <location>
        <begin position="317"/>
        <end position="334"/>
    </location>
</feature>
<evidence type="ECO:0000313" key="12">
    <source>
        <dbReference type="Proteomes" id="UP000799436"/>
    </source>
</evidence>
<dbReference type="EC" id="3.6.1.-" evidence="8"/>
<dbReference type="PANTHER" id="PTHR23129">
    <property type="entry name" value="ACYL-COENZYME A DIPHOSPHATASE FITM2"/>
    <property type="match status" value="1"/>
</dbReference>
<evidence type="ECO:0000256" key="10">
    <source>
        <dbReference type="SAM" id="Phobius"/>
    </source>
</evidence>
<comment type="catalytic activity">
    <reaction evidence="8">
        <text>(9Z)-octadecenoyl-CoA + H2O = S-(9Z-octadecenoyl)-4'-phosphopantetheine + adenosine 3',5'-bisphosphate + 2 H(+)</text>
        <dbReference type="Rhea" id="RHEA:65564"/>
        <dbReference type="ChEBI" id="CHEBI:15377"/>
        <dbReference type="ChEBI" id="CHEBI:15378"/>
        <dbReference type="ChEBI" id="CHEBI:57387"/>
        <dbReference type="ChEBI" id="CHEBI:58343"/>
        <dbReference type="ChEBI" id="CHEBI:156553"/>
    </reaction>
</comment>
<comment type="catalytic activity">
    <reaction evidence="8">
        <text>(5Z,8Z,11Z,14Z)-eicosatetraenoyl-CoA + H2O = S-(5Z,8Z,11Z,14Z-eicosatetraenoyl)-4'-phosphopantetheine + adenosine 3',5'-bisphosphate + 2 H(+)</text>
        <dbReference type="Rhea" id="RHEA:65568"/>
        <dbReference type="ChEBI" id="CHEBI:15377"/>
        <dbReference type="ChEBI" id="CHEBI:15378"/>
        <dbReference type="ChEBI" id="CHEBI:57368"/>
        <dbReference type="ChEBI" id="CHEBI:58343"/>
        <dbReference type="ChEBI" id="CHEBI:156554"/>
    </reaction>
</comment>
<comment type="subcellular location">
    <subcellularLocation>
        <location evidence="1 8">Endoplasmic reticulum membrane</location>
        <topology evidence="1 8">Multi-pass membrane protein</topology>
    </subcellularLocation>
</comment>
<dbReference type="EMBL" id="ML995809">
    <property type="protein sequence ID" value="KAF2773927.1"/>
    <property type="molecule type" value="Genomic_DNA"/>
</dbReference>
<keyword evidence="5 8" id="KW-1133">Transmembrane helix</keyword>
<keyword evidence="8" id="KW-0594">Phospholipid biosynthesis</keyword>
<gene>
    <name evidence="8" type="primary">SCS3</name>
    <name evidence="8" type="synonym">FIT2B</name>
    <name evidence="11" type="ORF">EJ03DRAFT_340754</name>
</gene>
<feature type="transmembrane region" description="Helical" evidence="10">
    <location>
        <begin position="50"/>
        <end position="68"/>
    </location>
</feature>
<comment type="similarity">
    <text evidence="8">Belongs to the FIT family. Fungal FIT2B/SCS3 subfamily.</text>
</comment>
<name>A0A6G1LLZ8_9PEZI</name>
<feature type="transmembrane region" description="Helical" evidence="10">
    <location>
        <begin position="217"/>
        <end position="240"/>
    </location>
</feature>
<keyword evidence="12" id="KW-1185">Reference proteome</keyword>
<evidence type="ECO:0000256" key="8">
    <source>
        <dbReference type="HAMAP-Rule" id="MF_03231"/>
    </source>
</evidence>
<organism evidence="11 12">
    <name type="scientific">Teratosphaeria nubilosa</name>
    <dbReference type="NCBI Taxonomy" id="161662"/>
    <lineage>
        <taxon>Eukaryota</taxon>
        <taxon>Fungi</taxon>
        <taxon>Dikarya</taxon>
        <taxon>Ascomycota</taxon>
        <taxon>Pezizomycotina</taxon>
        <taxon>Dothideomycetes</taxon>
        <taxon>Dothideomycetidae</taxon>
        <taxon>Mycosphaerellales</taxon>
        <taxon>Teratosphaeriaceae</taxon>
        <taxon>Teratosphaeria</taxon>
    </lineage>
</organism>
<keyword evidence="6" id="KW-0443">Lipid metabolism</keyword>
<evidence type="ECO:0000256" key="1">
    <source>
        <dbReference type="ARBA" id="ARBA00004477"/>
    </source>
</evidence>
<dbReference type="GO" id="GO:0140042">
    <property type="term" value="P:lipid droplet formation"/>
    <property type="evidence" value="ECO:0007669"/>
    <property type="project" value="UniProtKB-UniRule"/>
</dbReference>